<dbReference type="Gene3D" id="3.30.465.10">
    <property type="match status" value="1"/>
</dbReference>
<dbReference type="InterPro" id="IPR016164">
    <property type="entry name" value="FAD-linked_Oxase-like_C"/>
</dbReference>
<dbReference type="Pfam" id="PF01565">
    <property type="entry name" value="FAD_binding_4"/>
    <property type="match status" value="1"/>
</dbReference>
<dbReference type="InterPro" id="IPR016166">
    <property type="entry name" value="FAD-bd_PCMH"/>
</dbReference>
<protein>
    <submittedName>
        <fullName evidence="7">FAD-binding oxidoreductase</fullName>
    </submittedName>
</protein>
<dbReference type="SUPFAM" id="SSF56176">
    <property type="entry name" value="FAD-binding/transporter-associated domain-like"/>
    <property type="match status" value="1"/>
</dbReference>
<evidence type="ECO:0000259" key="6">
    <source>
        <dbReference type="PROSITE" id="PS51387"/>
    </source>
</evidence>
<feature type="region of interest" description="Disordered" evidence="5">
    <location>
        <begin position="1"/>
        <end position="32"/>
    </location>
</feature>
<comment type="cofactor">
    <cofactor evidence="1">
        <name>FAD</name>
        <dbReference type="ChEBI" id="CHEBI:57692"/>
    </cofactor>
</comment>
<evidence type="ECO:0000256" key="5">
    <source>
        <dbReference type="SAM" id="MobiDB-lite"/>
    </source>
</evidence>
<keyword evidence="3" id="KW-0274">FAD</keyword>
<keyword evidence="8" id="KW-1185">Reference proteome</keyword>
<feature type="domain" description="FAD-binding PCMH-type" evidence="6">
    <location>
        <begin position="33"/>
        <end position="211"/>
    </location>
</feature>
<reference evidence="7 8" key="1">
    <citation type="journal article" date="2019" name="Int. J. Syst. Evol. Microbiol.">
        <title>The Global Catalogue of Microorganisms (GCM) 10K type strain sequencing project: providing services to taxonomists for standard genome sequencing and annotation.</title>
        <authorList>
            <consortium name="The Broad Institute Genomics Platform"/>
            <consortium name="The Broad Institute Genome Sequencing Center for Infectious Disease"/>
            <person name="Wu L."/>
            <person name="Ma J."/>
        </authorList>
    </citation>
    <scope>NUCLEOTIDE SEQUENCE [LARGE SCALE GENOMIC DNA]</scope>
    <source>
        <strain evidence="7 8">JCM 15313</strain>
    </source>
</reference>
<evidence type="ECO:0000313" key="7">
    <source>
        <dbReference type="EMBL" id="GAA2008016.1"/>
    </source>
</evidence>
<organism evidence="7 8">
    <name type="scientific">Nocardiopsis rhodophaea</name>
    <dbReference type="NCBI Taxonomy" id="280238"/>
    <lineage>
        <taxon>Bacteria</taxon>
        <taxon>Bacillati</taxon>
        <taxon>Actinomycetota</taxon>
        <taxon>Actinomycetes</taxon>
        <taxon>Streptosporangiales</taxon>
        <taxon>Nocardiopsidaceae</taxon>
        <taxon>Nocardiopsis</taxon>
    </lineage>
</organism>
<evidence type="ECO:0000256" key="4">
    <source>
        <dbReference type="ARBA" id="ARBA00023002"/>
    </source>
</evidence>
<keyword evidence="4" id="KW-0560">Oxidoreductase</keyword>
<dbReference type="InterPro" id="IPR036318">
    <property type="entry name" value="FAD-bd_PCMH-like_sf"/>
</dbReference>
<evidence type="ECO:0000256" key="3">
    <source>
        <dbReference type="ARBA" id="ARBA00022827"/>
    </source>
</evidence>
<keyword evidence="2" id="KW-0285">Flavoprotein</keyword>
<dbReference type="EMBL" id="BAAAPC010000018">
    <property type="protein sequence ID" value="GAA2008016.1"/>
    <property type="molecule type" value="Genomic_DNA"/>
</dbReference>
<dbReference type="PANTHER" id="PTHR11748:SF103">
    <property type="entry name" value="GLYCOLATE OXIDASE SUBUNIT GLCE"/>
    <property type="match status" value="1"/>
</dbReference>
<dbReference type="Pfam" id="PF02913">
    <property type="entry name" value="FAD-oxidase_C"/>
    <property type="match status" value="1"/>
</dbReference>
<proteinExistence type="predicted"/>
<evidence type="ECO:0000313" key="8">
    <source>
        <dbReference type="Proteomes" id="UP001501585"/>
    </source>
</evidence>
<gene>
    <name evidence="7" type="ORF">GCM10009799_39510</name>
</gene>
<dbReference type="Proteomes" id="UP001501585">
    <property type="component" value="Unassembled WGS sequence"/>
</dbReference>
<evidence type="ECO:0000256" key="2">
    <source>
        <dbReference type="ARBA" id="ARBA00022630"/>
    </source>
</evidence>
<dbReference type="PANTHER" id="PTHR11748">
    <property type="entry name" value="D-LACTATE DEHYDROGENASE"/>
    <property type="match status" value="1"/>
</dbReference>
<dbReference type="InterPro" id="IPR004113">
    <property type="entry name" value="FAD-bd_oxidored_4_C"/>
</dbReference>
<dbReference type="InterPro" id="IPR006094">
    <property type="entry name" value="Oxid_FAD_bind_N"/>
</dbReference>
<dbReference type="RefSeq" id="WP_344102613.1">
    <property type="nucleotide sequence ID" value="NZ_BAAAPC010000018.1"/>
</dbReference>
<dbReference type="InterPro" id="IPR016169">
    <property type="entry name" value="FAD-bd_PCMH_sub2"/>
</dbReference>
<evidence type="ECO:0000256" key="1">
    <source>
        <dbReference type="ARBA" id="ARBA00001974"/>
    </source>
</evidence>
<dbReference type="PROSITE" id="PS51387">
    <property type="entry name" value="FAD_PCMH"/>
    <property type="match status" value="1"/>
</dbReference>
<accession>A0ABN2TFP4</accession>
<comment type="caution">
    <text evidence="7">The sequence shown here is derived from an EMBL/GenBank/DDBJ whole genome shotgun (WGS) entry which is preliminary data.</text>
</comment>
<dbReference type="SUPFAM" id="SSF55103">
    <property type="entry name" value="FAD-linked oxidases, C-terminal domain"/>
    <property type="match status" value="1"/>
</dbReference>
<sequence length="421" mass="43059">MESRQDAPAVADDLRASGSALRAGGPDDAVGGRVPRYPRFVATPPDPESVSALMAAAARHGLAMVPRGNATKTGWGGPPERCDLVIDTRELNGVEHATGDLVVQVGAGTPMAELETALAKAGQRLSVDTVVPGSTVGGVVATGLSGPLRMLHGPVRDLIIGMTIVRSDGVTASSGGRVVKNVAGYDLGKLHTGALGTLGLITSVTFRLHPIPPARRFVCLTTAGDDPDGICAGARALRATQVVPSAVELEWPVDGPPVLQVLLEGAENGVEQRAAEVGTLFGDRTEVAAEPPDGWGTLPGAPDDLLLKLAYPVTGLPAALAALRSTAARAGTTVALRGSLGSGVVYAALPAAAEDAAVDAVTRLRAAHGDGWVTFPDASRAPRVDRRESRGEVPGLSLMRAVKDRFDPDHLLAPGRIAGGV</sequence>
<name>A0ABN2TFP4_9ACTN</name>